<evidence type="ECO:0000256" key="6">
    <source>
        <dbReference type="ARBA" id="ARBA00023125"/>
    </source>
</evidence>
<dbReference type="GO" id="GO:0008270">
    <property type="term" value="F:zinc ion binding"/>
    <property type="evidence" value="ECO:0007669"/>
    <property type="project" value="UniProtKB-KW"/>
</dbReference>
<protein>
    <recommendedName>
        <fullName evidence="9">C2H2-type domain-containing protein</fullName>
    </recommendedName>
</protein>
<dbReference type="InterPro" id="IPR036236">
    <property type="entry name" value="Znf_C2H2_sf"/>
</dbReference>
<keyword evidence="5" id="KW-0862">Zinc</keyword>
<evidence type="ECO:0000256" key="3">
    <source>
        <dbReference type="ARBA" id="ARBA00022737"/>
    </source>
</evidence>
<feature type="domain" description="C2H2-type" evidence="9">
    <location>
        <begin position="82"/>
        <end position="106"/>
    </location>
</feature>
<feature type="domain" description="C2H2-type" evidence="9">
    <location>
        <begin position="166"/>
        <end position="194"/>
    </location>
</feature>
<dbReference type="GO" id="GO:0005634">
    <property type="term" value="C:nucleus"/>
    <property type="evidence" value="ECO:0007669"/>
    <property type="project" value="UniProtKB-SubCell"/>
</dbReference>
<comment type="subcellular location">
    <subcellularLocation>
        <location evidence="1">Nucleus</location>
    </subcellularLocation>
</comment>
<dbReference type="Gene3D" id="3.30.160.60">
    <property type="entry name" value="Classic Zinc Finger"/>
    <property type="match status" value="4"/>
</dbReference>
<evidence type="ECO:0000256" key="8">
    <source>
        <dbReference type="PROSITE-ProRule" id="PRU00042"/>
    </source>
</evidence>
<dbReference type="GO" id="GO:0003700">
    <property type="term" value="F:DNA-binding transcription factor activity"/>
    <property type="evidence" value="ECO:0007669"/>
    <property type="project" value="TreeGrafter"/>
</dbReference>
<evidence type="ECO:0000256" key="2">
    <source>
        <dbReference type="ARBA" id="ARBA00022723"/>
    </source>
</evidence>
<accession>A0A7S0GP10</accession>
<evidence type="ECO:0000259" key="9">
    <source>
        <dbReference type="PROSITE" id="PS50157"/>
    </source>
</evidence>
<dbReference type="PROSITE" id="PS00028">
    <property type="entry name" value="ZINC_FINGER_C2H2_1"/>
    <property type="match status" value="5"/>
</dbReference>
<dbReference type="GO" id="GO:0000978">
    <property type="term" value="F:RNA polymerase II cis-regulatory region sequence-specific DNA binding"/>
    <property type="evidence" value="ECO:0007669"/>
    <property type="project" value="TreeGrafter"/>
</dbReference>
<dbReference type="SUPFAM" id="SSF57667">
    <property type="entry name" value="beta-beta-alpha zinc fingers"/>
    <property type="match status" value="3"/>
</dbReference>
<feature type="domain" description="C2H2-type" evidence="9">
    <location>
        <begin position="110"/>
        <end position="137"/>
    </location>
</feature>
<keyword evidence="3" id="KW-0677">Repeat</keyword>
<keyword evidence="2" id="KW-0479">Metal-binding</keyword>
<evidence type="ECO:0000256" key="5">
    <source>
        <dbReference type="ARBA" id="ARBA00022833"/>
    </source>
</evidence>
<reference evidence="10" key="1">
    <citation type="submission" date="2021-01" db="EMBL/GenBank/DDBJ databases">
        <authorList>
            <person name="Corre E."/>
            <person name="Pelletier E."/>
            <person name="Niang G."/>
            <person name="Scheremetjew M."/>
            <person name="Finn R."/>
            <person name="Kale V."/>
            <person name="Holt S."/>
            <person name="Cochrane G."/>
            <person name="Meng A."/>
            <person name="Brown T."/>
            <person name="Cohen L."/>
        </authorList>
    </citation>
    <scope>NUCLEOTIDE SEQUENCE</scope>
    <source>
        <strain evidence="10">CCMP2058</strain>
    </source>
</reference>
<proteinExistence type="predicted"/>
<dbReference type="SMART" id="SM00355">
    <property type="entry name" value="ZnF_C2H2"/>
    <property type="match status" value="5"/>
</dbReference>
<feature type="domain" description="C2H2-type" evidence="9">
    <location>
        <begin position="138"/>
        <end position="165"/>
    </location>
</feature>
<keyword evidence="7" id="KW-0539">Nucleus</keyword>
<dbReference type="Pfam" id="PF00096">
    <property type="entry name" value="zf-C2H2"/>
    <property type="match status" value="3"/>
</dbReference>
<keyword evidence="4 8" id="KW-0863">Zinc-finger</keyword>
<evidence type="ECO:0000313" key="10">
    <source>
        <dbReference type="EMBL" id="CAD8436230.1"/>
    </source>
</evidence>
<dbReference type="EMBL" id="HBEM01005582">
    <property type="protein sequence ID" value="CAD8436230.1"/>
    <property type="molecule type" value="Transcribed_RNA"/>
</dbReference>
<evidence type="ECO:0000256" key="4">
    <source>
        <dbReference type="ARBA" id="ARBA00022771"/>
    </source>
</evidence>
<dbReference type="FunFam" id="3.30.160.60:FF:001257">
    <property type="entry name" value="Zinc finger and BTB domain-containing 48"/>
    <property type="match status" value="1"/>
</dbReference>
<evidence type="ECO:0000256" key="7">
    <source>
        <dbReference type="ARBA" id="ARBA00023242"/>
    </source>
</evidence>
<feature type="domain" description="C2H2-type" evidence="9">
    <location>
        <begin position="54"/>
        <end position="81"/>
    </location>
</feature>
<dbReference type="InterPro" id="IPR013087">
    <property type="entry name" value="Znf_C2H2_type"/>
</dbReference>
<evidence type="ECO:0000256" key="1">
    <source>
        <dbReference type="ARBA" id="ARBA00004123"/>
    </source>
</evidence>
<dbReference type="InterPro" id="IPR050589">
    <property type="entry name" value="Ikaros_C2H2-ZF"/>
</dbReference>
<gene>
    <name evidence="10" type="ORF">LAMO00422_LOCUS3912</name>
</gene>
<dbReference type="GO" id="GO:0006357">
    <property type="term" value="P:regulation of transcription by RNA polymerase II"/>
    <property type="evidence" value="ECO:0007669"/>
    <property type="project" value="TreeGrafter"/>
</dbReference>
<name>A0A7S0GP10_9EUKA</name>
<dbReference type="PANTHER" id="PTHR24404:SF114">
    <property type="entry name" value="KLUMPFUSS, ISOFORM B-RELATED"/>
    <property type="match status" value="1"/>
</dbReference>
<organism evidence="10">
    <name type="scientific">Amorphochlora amoebiformis</name>
    <dbReference type="NCBI Taxonomy" id="1561963"/>
    <lineage>
        <taxon>Eukaryota</taxon>
        <taxon>Sar</taxon>
        <taxon>Rhizaria</taxon>
        <taxon>Cercozoa</taxon>
        <taxon>Chlorarachniophyceae</taxon>
        <taxon>Amorphochlora</taxon>
    </lineage>
</organism>
<sequence length="243" mass="28762">MNIWCRMCRAYRSLDGFEFHMLLHKARASEGLPGRLSKWDIFVMSQYKSSGPGKHCQICGKVFFHSSGLKAHLYYHIPGRFFKCSMCNESYKYPEGLKCHIKQVHSFAGFTCPICNRTFGYRNQLEMHMLIHRQELPFNCSQCFKRFRQRGQLKVHMRSHTGESPYHCSYCFRSFKWRGQLEKHEAYQHLGEGIMSEKIIQMHLNNQKFERGQRCTPSEEVLVSKLFTIHNLTNTVTSKRIRF</sequence>
<keyword evidence="6" id="KW-0238">DNA-binding</keyword>
<dbReference type="PROSITE" id="PS50157">
    <property type="entry name" value="ZINC_FINGER_C2H2_2"/>
    <property type="match status" value="5"/>
</dbReference>
<dbReference type="PANTHER" id="PTHR24404">
    <property type="entry name" value="ZINC FINGER PROTEIN"/>
    <property type="match status" value="1"/>
</dbReference>
<dbReference type="AlphaFoldDB" id="A0A7S0GP10"/>